<keyword evidence="10" id="KW-1185">Reference proteome</keyword>
<comment type="pathway">
    <text evidence="7">Bacterial outer membrane biogenesis; LPS lipid A biosynthesis.</text>
</comment>
<dbReference type="Pfam" id="PF00132">
    <property type="entry name" value="Hexapep"/>
    <property type="match status" value="2"/>
</dbReference>
<keyword evidence="5 7" id="KW-0443">Lipid metabolism</keyword>
<dbReference type="GO" id="GO:0009245">
    <property type="term" value="P:lipid A biosynthetic process"/>
    <property type="evidence" value="ECO:0007669"/>
    <property type="project" value="UniProtKB-UniRule"/>
</dbReference>
<proteinExistence type="inferred from homology"/>
<dbReference type="InterPro" id="IPR007691">
    <property type="entry name" value="LpxD"/>
</dbReference>
<feature type="active site" description="Proton acceptor" evidence="7">
    <location>
        <position position="240"/>
    </location>
</feature>
<dbReference type="AlphaFoldDB" id="A0A1R3SYG3"/>
<protein>
    <recommendedName>
        <fullName evidence="7">UDP-3-O-acylglucosamine N-acyltransferase</fullName>
        <ecNumber evidence="7">2.3.1.191</ecNumber>
    </recommendedName>
</protein>
<evidence type="ECO:0000256" key="1">
    <source>
        <dbReference type="ARBA" id="ARBA00022516"/>
    </source>
</evidence>
<evidence type="ECO:0000313" key="10">
    <source>
        <dbReference type="Proteomes" id="UP000187464"/>
    </source>
</evidence>
<dbReference type="Gene3D" id="3.40.1390.10">
    <property type="entry name" value="MurE/MurF, N-terminal domain"/>
    <property type="match status" value="1"/>
</dbReference>
<sequence length="348" mass="37123">MTFTAKQIADFLKGEIVGNPEVTVSNFSKIEEGKAGTITFLANPKYTHYIYNTEADIVLVNSGFEPEKPVRATLIKVPNAYAALASLMEMVNKSIPGKTGIDTMSFISPTANLGGEVYVGAFAYIGDHAEIGDSCKIYPQSYIGDNVKIGKNTVIYPGVRIYHNCVIGDNCILHSGAVVGADGFGFSKEGEMYHKIPQLGNVIIEDDVEIGANTAIDRAVMGSTIIRRGVKLDNLIQIAHNCEIGEHTAMAAQVGIAGSTKIGENCVFGGQAGIGGHITIGKNSQIGAQSGIISNTKEGSEIIGSPAMPVKSFFKSSIIMPKLPDMYRQLNALEKELSELKKKLESGD</sequence>
<evidence type="ECO:0000256" key="7">
    <source>
        <dbReference type="HAMAP-Rule" id="MF_00523"/>
    </source>
</evidence>
<dbReference type="PANTHER" id="PTHR43378">
    <property type="entry name" value="UDP-3-O-ACYLGLUCOSAMINE N-ACYLTRANSFERASE"/>
    <property type="match status" value="1"/>
</dbReference>
<dbReference type="KEGG" id="psac:PSM36_2429"/>
<reference evidence="9 10" key="1">
    <citation type="submission" date="2016-08" db="EMBL/GenBank/DDBJ databases">
        <authorList>
            <person name="Seilhamer J.J."/>
        </authorList>
    </citation>
    <scope>NUCLEOTIDE SEQUENCE [LARGE SCALE GENOMIC DNA]</scope>
    <source>
        <strain evidence="9">M3/6</strain>
    </source>
</reference>
<dbReference type="NCBIfam" id="NF002060">
    <property type="entry name" value="PRK00892.1"/>
    <property type="match status" value="1"/>
</dbReference>
<dbReference type="HAMAP" id="MF_00523">
    <property type="entry name" value="LpxD"/>
    <property type="match status" value="1"/>
</dbReference>
<comment type="similarity">
    <text evidence="7">Belongs to the transferase hexapeptide repeat family. LpxD subfamily.</text>
</comment>
<evidence type="ECO:0000256" key="5">
    <source>
        <dbReference type="ARBA" id="ARBA00023098"/>
    </source>
</evidence>
<feature type="domain" description="UDP-3-O-[3-hydroxymyristoyl] glucosamine N-acyltransferase non-repeat region" evidence="8">
    <location>
        <begin position="22"/>
        <end position="89"/>
    </location>
</feature>
<keyword evidence="4 7" id="KW-0677">Repeat</keyword>
<evidence type="ECO:0000259" key="8">
    <source>
        <dbReference type="Pfam" id="PF04613"/>
    </source>
</evidence>
<evidence type="ECO:0000256" key="2">
    <source>
        <dbReference type="ARBA" id="ARBA00022556"/>
    </source>
</evidence>
<comment type="subunit">
    <text evidence="7">Homotrimer.</text>
</comment>
<evidence type="ECO:0000256" key="6">
    <source>
        <dbReference type="ARBA" id="ARBA00023315"/>
    </source>
</evidence>
<dbReference type="Pfam" id="PF04613">
    <property type="entry name" value="LpxD"/>
    <property type="match status" value="1"/>
</dbReference>
<comment type="catalytic activity">
    <reaction evidence="7">
        <text>a UDP-3-O-[(3R)-3-hydroxyacyl]-alpha-D-glucosamine + a (3R)-hydroxyacyl-[ACP] = a UDP-2-N,3-O-bis[(3R)-3-hydroxyacyl]-alpha-D-glucosamine + holo-[ACP] + H(+)</text>
        <dbReference type="Rhea" id="RHEA:53836"/>
        <dbReference type="Rhea" id="RHEA-COMP:9685"/>
        <dbReference type="Rhea" id="RHEA-COMP:9945"/>
        <dbReference type="ChEBI" id="CHEBI:15378"/>
        <dbReference type="ChEBI" id="CHEBI:64479"/>
        <dbReference type="ChEBI" id="CHEBI:78827"/>
        <dbReference type="ChEBI" id="CHEBI:137740"/>
        <dbReference type="ChEBI" id="CHEBI:137748"/>
        <dbReference type="EC" id="2.3.1.191"/>
    </reaction>
</comment>
<dbReference type="Gene3D" id="2.160.10.10">
    <property type="entry name" value="Hexapeptide repeat proteins"/>
    <property type="match status" value="1"/>
</dbReference>
<name>A0A1R3SYG3_9BACT</name>
<dbReference type="EC" id="2.3.1.191" evidence="7"/>
<organism evidence="9 10">
    <name type="scientific">Proteiniphilum saccharofermentans</name>
    <dbReference type="NCBI Taxonomy" id="1642647"/>
    <lineage>
        <taxon>Bacteria</taxon>
        <taxon>Pseudomonadati</taxon>
        <taxon>Bacteroidota</taxon>
        <taxon>Bacteroidia</taxon>
        <taxon>Bacteroidales</taxon>
        <taxon>Dysgonomonadaceae</taxon>
        <taxon>Proteiniphilum</taxon>
    </lineage>
</organism>
<dbReference type="NCBIfam" id="TIGR01853">
    <property type="entry name" value="lipid_A_lpxD"/>
    <property type="match status" value="1"/>
</dbReference>
<keyword evidence="6 7" id="KW-0012">Acyltransferase</keyword>
<dbReference type="GO" id="GO:0016410">
    <property type="term" value="F:N-acyltransferase activity"/>
    <property type="evidence" value="ECO:0007669"/>
    <property type="project" value="InterPro"/>
</dbReference>
<dbReference type="Proteomes" id="UP000187464">
    <property type="component" value="Chromosome I"/>
</dbReference>
<evidence type="ECO:0000313" key="9">
    <source>
        <dbReference type="EMBL" id="SCD21233.1"/>
    </source>
</evidence>
<keyword evidence="1 7" id="KW-0444">Lipid biosynthesis</keyword>
<dbReference type="InterPro" id="IPR011004">
    <property type="entry name" value="Trimer_LpxA-like_sf"/>
</dbReference>
<keyword evidence="2 7" id="KW-0441">Lipid A biosynthesis</keyword>
<dbReference type="STRING" id="1642647.PSM36_2429"/>
<evidence type="ECO:0000256" key="3">
    <source>
        <dbReference type="ARBA" id="ARBA00022679"/>
    </source>
</evidence>
<dbReference type="InterPro" id="IPR020573">
    <property type="entry name" value="UDP_GlcNAc_AcTrfase_non-rep"/>
</dbReference>
<dbReference type="GO" id="GO:0016020">
    <property type="term" value="C:membrane"/>
    <property type="evidence" value="ECO:0007669"/>
    <property type="project" value="GOC"/>
</dbReference>
<dbReference type="InterPro" id="IPR001451">
    <property type="entry name" value="Hexapep"/>
</dbReference>
<dbReference type="RefSeq" id="WP_076931085.1">
    <property type="nucleotide sequence ID" value="NZ_DAMBAO010000007.1"/>
</dbReference>
<dbReference type="PANTHER" id="PTHR43378:SF2">
    <property type="entry name" value="UDP-3-O-ACYLGLUCOSAMINE N-ACYLTRANSFERASE 1, MITOCHONDRIAL-RELATED"/>
    <property type="match status" value="1"/>
</dbReference>
<gene>
    <name evidence="7 9" type="primary">lpxD</name>
    <name evidence="9" type="ORF">PSM36_2429</name>
</gene>
<accession>A0A1R3SYG3</accession>
<dbReference type="GO" id="GO:0103118">
    <property type="term" value="F:UDP-3-O-[(3R)-3-hydroxyacyl]-glucosamine N-acyltransferase activity"/>
    <property type="evidence" value="ECO:0007669"/>
    <property type="project" value="UniProtKB-EC"/>
</dbReference>
<comment type="function">
    <text evidence="7">Catalyzes the N-acylation of UDP-3-O-acylglucosamine using 3-hydroxyacyl-ACP as the acyl donor. Is involved in the biosynthesis of lipid A, a phosphorylated glycolipid that anchors the lipopolysaccharide to the outer membrane of the cell.</text>
</comment>
<keyword evidence="3 7" id="KW-0808">Transferase</keyword>
<dbReference type="SUPFAM" id="SSF51161">
    <property type="entry name" value="Trimeric LpxA-like enzymes"/>
    <property type="match status" value="1"/>
</dbReference>
<dbReference type="UniPathway" id="UPA00973"/>
<dbReference type="Pfam" id="PF14602">
    <property type="entry name" value="Hexapep_2"/>
    <property type="match status" value="1"/>
</dbReference>
<dbReference type="EMBL" id="LT605205">
    <property type="protein sequence ID" value="SCD21233.1"/>
    <property type="molecule type" value="Genomic_DNA"/>
</dbReference>
<dbReference type="CDD" id="cd03352">
    <property type="entry name" value="LbH_LpxD"/>
    <property type="match status" value="1"/>
</dbReference>
<evidence type="ECO:0000256" key="4">
    <source>
        <dbReference type="ARBA" id="ARBA00022737"/>
    </source>
</evidence>